<dbReference type="InterPro" id="IPR050834">
    <property type="entry name" value="Glycosyltransf_2"/>
</dbReference>
<comment type="caution">
    <text evidence="2">The sequence shown here is derived from an EMBL/GenBank/DDBJ whole genome shotgun (WGS) entry which is preliminary data.</text>
</comment>
<gene>
    <name evidence="2" type="ORF">BDD14_2863</name>
</gene>
<dbReference type="InterPro" id="IPR001173">
    <property type="entry name" value="Glyco_trans_2-like"/>
</dbReference>
<name>A0A4V6MFU9_9BACT</name>
<dbReference type="GO" id="GO:0016740">
    <property type="term" value="F:transferase activity"/>
    <property type="evidence" value="ECO:0007669"/>
    <property type="project" value="UniProtKB-KW"/>
</dbReference>
<evidence type="ECO:0000313" key="2">
    <source>
        <dbReference type="EMBL" id="RZU41346.1"/>
    </source>
</evidence>
<dbReference type="SUPFAM" id="SSF53448">
    <property type="entry name" value="Nucleotide-diphospho-sugar transferases"/>
    <property type="match status" value="1"/>
</dbReference>
<dbReference type="InterPro" id="IPR029044">
    <property type="entry name" value="Nucleotide-diphossugar_trans"/>
</dbReference>
<feature type="domain" description="Glycosyltransferase 2-like" evidence="1">
    <location>
        <begin position="23"/>
        <end position="139"/>
    </location>
</feature>
<evidence type="ECO:0000259" key="1">
    <source>
        <dbReference type="Pfam" id="PF00535"/>
    </source>
</evidence>
<dbReference type="PANTHER" id="PTHR43685:SF2">
    <property type="entry name" value="GLYCOSYLTRANSFERASE 2-LIKE DOMAIN-CONTAINING PROTEIN"/>
    <property type="match status" value="1"/>
</dbReference>
<dbReference type="CDD" id="cd06433">
    <property type="entry name" value="GT_2_WfgS_like"/>
    <property type="match status" value="1"/>
</dbReference>
<reference evidence="2 3" key="1">
    <citation type="submission" date="2019-02" db="EMBL/GenBank/DDBJ databases">
        <title>Genomic Encyclopedia of Archaeal and Bacterial Type Strains, Phase II (KMG-II): from individual species to whole genera.</title>
        <authorList>
            <person name="Goeker M."/>
        </authorList>
    </citation>
    <scope>NUCLEOTIDE SEQUENCE [LARGE SCALE GENOMIC DNA]</scope>
    <source>
        <strain evidence="2 3">DSM 18101</strain>
    </source>
</reference>
<evidence type="ECO:0000313" key="3">
    <source>
        <dbReference type="Proteomes" id="UP000292958"/>
    </source>
</evidence>
<dbReference type="RefSeq" id="WP_130419279.1">
    <property type="nucleotide sequence ID" value="NZ_SHKW01000001.1"/>
</dbReference>
<accession>A0A4V6MFU9</accession>
<keyword evidence="2" id="KW-0808">Transferase</keyword>
<keyword evidence="3" id="KW-1185">Reference proteome</keyword>
<dbReference type="Gene3D" id="3.90.550.10">
    <property type="entry name" value="Spore Coat Polysaccharide Biosynthesis Protein SpsA, Chain A"/>
    <property type="match status" value="1"/>
</dbReference>
<dbReference type="Pfam" id="PF00535">
    <property type="entry name" value="Glycos_transf_2"/>
    <property type="match status" value="1"/>
</dbReference>
<proteinExistence type="predicted"/>
<sequence length="257" mass="29478">MIPRTNANTRRHETSRAVKPLVSIITVVFRARQDLPDLIESVARLKNDKNVEFIVIDGGSQDGTCELLSQYDSVIDYWVSEPDKGIYDAMNKGITVAQGTFLFHLNAGDRLLHIPFRELEAAKSRHVDVVAFRVSIDGKHEFRPGRGIALRLKNTLHHQGTFYKREGFPFYDVNYRVFADFDANQRLVRSGARIEIFDQVVASHQGGGLSDAHTEANVSEFFKVIKRNYGWTHLPPAWLICKWRGMKTRLSMMRQRF</sequence>
<dbReference type="AlphaFoldDB" id="A0A4V6MFU9"/>
<dbReference type="EMBL" id="SHKW01000001">
    <property type="protein sequence ID" value="RZU41346.1"/>
    <property type="molecule type" value="Genomic_DNA"/>
</dbReference>
<dbReference type="Proteomes" id="UP000292958">
    <property type="component" value="Unassembled WGS sequence"/>
</dbReference>
<organism evidence="2 3">
    <name type="scientific">Edaphobacter modestus</name>
    <dbReference type="NCBI Taxonomy" id="388466"/>
    <lineage>
        <taxon>Bacteria</taxon>
        <taxon>Pseudomonadati</taxon>
        <taxon>Acidobacteriota</taxon>
        <taxon>Terriglobia</taxon>
        <taxon>Terriglobales</taxon>
        <taxon>Acidobacteriaceae</taxon>
        <taxon>Edaphobacter</taxon>
    </lineage>
</organism>
<dbReference type="PANTHER" id="PTHR43685">
    <property type="entry name" value="GLYCOSYLTRANSFERASE"/>
    <property type="match status" value="1"/>
</dbReference>
<protein>
    <submittedName>
        <fullName evidence="2">Glycosyltransferase involved in cell wall biosynthesis</fullName>
    </submittedName>
</protein>
<dbReference type="OrthoDB" id="9785185at2"/>